<dbReference type="EMBL" id="ML170162">
    <property type="protein sequence ID" value="TDL26275.1"/>
    <property type="molecule type" value="Genomic_DNA"/>
</dbReference>
<dbReference type="VEuPathDB" id="FungiDB:BD410DRAFT_836916"/>
<dbReference type="Proteomes" id="UP000294933">
    <property type="component" value="Unassembled WGS sequence"/>
</dbReference>
<dbReference type="AlphaFoldDB" id="A0A4Y7QFS9"/>
<reference evidence="1 2" key="1">
    <citation type="submission" date="2018-06" db="EMBL/GenBank/DDBJ databases">
        <title>A transcriptomic atlas of mushroom development highlights an independent origin of complex multicellularity.</title>
        <authorList>
            <consortium name="DOE Joint Genome Institute"/>
            <person name="Krizsan K."/>
            <person name="Almasi E."/>
            <person name="Merenyi Z."/>
            <person name="Sahu N."/>
            <person name="Viragh M."/>
            <person name="Koszo T."/>
            <person name="Mondo S."/>
            <person name="Kiss B."/>
            <person name="Balint B."/>
            <person name="Kues U."/>
            <person name="Barry K."/>
            <person name="Hegedus J.C."/>
            <person name="Henrissat B."/>
            <person name="Johnson J."/>
            <person name="Lipzen A."/>
            <person name="Ohm R."/>
            <person name="Nagy I."/>
            <person name="Pangilinan J."/>
            <person name="Yan J."/>
            <person name="Xiong Y."/>
            <person name="Grigoriev I.V."/>
            <person name="Hibbett D.S."/>
            <person name="Nagy L.G."/>
        </authorList>
    </citation>
    <scope>NUCLEOTIDE SEQUENCE [LARGE SCALE GENOMIC DNA]</scope>
    <source>
        <strain evidence="1 2">SZMC22713</strain>
    </source>
</reference>
<sequence length="254" mass="29237">MTITSYLTSISSISPPEPAANFLCSLDLSELVHSLRSLEKSLVELDALRVQMKIRTLGLERYCRPLVFEKAVTKMRGDLKRMPDEILAFIFQAGHDMDRYGHYKFAVSVSHVSRHFREVALSTPRLWTRGECPLQISAFIARSRSVSALDIKASPMTRPPPDATTLSQFLDLLLPHSRRWSSLQFVDNEQLRLAFQPHTNIQLPELRHLDARYGYDFNEVTPIWANWEMRHLDNYSTLSLRKFVSTARSYGMHA</sequence>
<evidence type="ECO:0000313" key="2">
    <source>
        <dbReference type="Proteomes" id="UP000294933"/>
    </source>
</evidence>
<evidence type="ECO:0000313" key="1">
    <source>
        <dbReference type="EMBL" id="TDL26275.1"/>
    </source>
</evidence>
<proteinExistence type="predicted"/>
<name>A0A4Y7QFS9_9AGAM</name>
<organism evidence="1 2">
    <name type="scientific">Rickenella mellea</name>
    <dbReference type="NCBI Taxonomy" id="50990"/>
    <lineage>
        <taxon>Eukaryota</taxon>
        <taxon>Fungi</taxon>
        <taxon>Dikarya</taxon>
        <taxon>Basidiomycota</taxon>
        <taxon>Agaricomycotina</taxon>
        <taxon>Agaricomycetes</taxon>
        <taxon>Hymenochaetales</taxon>
        <taxon>Rickenellaceae</taxon>
        <taxon>Rickenella</taxon>
    </lineage>
</organism>
<protein>
    <submittedName>
        <fullName evidence="1">Uncharacterized protein</fullName>
    </submittedName>
</protein>
<keyword evidence="2" id="KW-1185">Reference proteome</keyword>
<dbReference type="Gene3D" id="1.20.1280.50">
    <property type="match status" value="1"/>
</dbReference>
<dbReference type="STRING" id="50990.A0A4Y7QFS9"/>
<dbReference type="OrthoDB" id="3229088at2759"/>
<accession>A0A4Y7QFS9</accession>
<gene>
    <name evidence="1" type="ORF">BD410DRAFT_836916</name>
</gene>